<dbReference type="Gene3D" id="3.40.50.10230">
    <property type="entry name" value="Cobalamin biosynthesis CobH/CbiC, precorrin-8X methylmutase"/>
    <property type="match status" value="1"/>
</dbReference>
<dbReference type="InterPro" id="IPR036588">
    <property type="entry name" value="CobH/CbiC_sf"/>
</dbReference>
<evidence type="ECO:0000259" key="5">
    <source>
        <dbReference type="Pfam" id="PF02570"/>
    </source>
</evidence>
<dbReference type="AlphaFoldDB" id="A0A1T5C973"/>
<dbReference type="PANTHER" id="PTHR43588">
    <property type="entry name" value="COBALT-PRECORRIN-8 METHYLMUTASE"/>
    <property type="match status" value="1"/>
</dbReference>
<protein>
    <submittedName>
        <fullName evidence="6">Precorrin-8X methylmutase /cobalt-precorrin 8 methylmutase</fullName>
    </submittedName>
</protein>
<dbReference type="GO" id="GO:0009236">
    <property type="term" value="P:cobalamin biosynthetic process"/>
    <property type="evidence" value="ECO:0007669"/>
    <property type="project" value="UniProtKB-UniPathway"/>
</dbReference>
<evidence type="ECO:0000313" key="7">
    <source>
        <dbReference type="Proteomes" id="UP000243406"/>
    </source>
</evidence>
<dbReference type="Pfam" id="PF02570">
    <property type="entry name" value="CbiC"/>
    <property type="match status" value="1"/>
</dbReference>
<evidence type="ECO:0000256" key="3">
    <source>
        <dbReference type="ARBA" id="ARBA00022573"/>
    </source>
</evidence>
<sequence>MEYIKNPMKIEDESFKIIQSIIDEQRENYQFKNEFEEAIIKRCIHTSADFDYLDNLKISEDFQATITKALKNKADIYTDTNMALSGINKSALSKLGISVKCYVAEPKTAEIAKEKGITRSMASVLRMIEEKKDKILVVGNAPTYLFQAIEEIQKGDTSIKAIIGVPVGFVGAAESKDYLAKFDIPHIAALGRKGGSNIAAAIVNAVLYQMVERD</sequence>
<comment type="pathway">
    <text evidence="1">Cofactor biosynthesis; adenosylcobalamin biosynthesis.</text>
</comment>
<accession>A0A1T5C973</accession>
<evidence type="ECO:0000313" key="6">
    <source>
        <dbReference type="EMBL" id="SKB55916.1"/>
    </source>
</evidence>
<dbReference type="UniPathway" id="UPA00148"/>
<evidence type="ECO:0000256" key="2">
    <source>
        <dbReference type="ARBA" id="ARBA00009774"/>
    </source>
</evidence>
<keyword evidence="4" id="KW-0413">Isomerase</keyword>
<dbReference type="NCBIfam" id="NF006137">
    <property type="entry name" value="PRK08286.1"/>
    <property type="match status" value="1"/>
</dbReference>
<dbReference type="GO" id="GO:0016993">
    <property type="term" value="F:precorrin-8X methylmutase activity"/>
    <property type="evidence" value="ECO:0007669"/>
    <property type="project" value="InterPro"/>
</dbReference>
<dbReference type="EMBL" id="FUYN01000004">
    <property type="protein sequence ID" value="SKB55916.1"/>
    <property type="molecule type" value="Genomic_DNA"/>
</dbReference>
<keyword evidence="3" id="KW-0169">Cobalamin biosynthesis</keyword>
<organism evidence="6 7">
    <name type="scientific">Acetoanaerobium noterae</name>
    <dbReference type="NCBI Taxonomy" id="745369"/>
    <lineage>
        <taxon>Bacteria</taxon>
        <taxon>Bacillati</taxon>
        <taxon>Bacillota</taxon>
        <taxon>Clostridia</taxon>
        <taxon>Peptostreptococcales</taxon>
        <taxon>Filifactoraceae</taxon>
        <taxon>Acetoanaerobium</taxon>
    </lineage>
</organism>
<gene>
    <name evidence="6" type="ORF">SAMN02745120_2110</name>
</gene>
<reference evidence="7" key="1">
    <citation type="submission" date="2017-02" db="EMBL/GenBank/DDBJ databases">
        <authorList>
            <person name="Varghese N."/>
            <person name="Submissions S."/>
        </authorList>
    </citation>
    <scope>NUCLEOTIDE SEQUENCE [LARGE SCALE GENOMIC DNA]</scope>
    <source>
        <strain evidence="7">ATCC 35199</strain>
    </source>
</reference>
<dbReference type="RefSeq" id="WP_079589913.1">
    <property type="nucleotide sequence ID" value="NZ_FUYN01000004.1"/>
</dbReference>
<evidence type="ECO:0000256" key="1">
    <source>
        <dbReference type="ARBA" id="ARBA00004953"/>
    </source>
</evidence>
<dbReference type="SUPFAM" id="SSF63965">
    <property type="entry name" value="Precorrin-8X methylmutase CbiC/CobH"/>
    <property type="match status" value="1"/>
</dbReference>
<evidence type="ECO:0000256" key="4">
    <source>
        <dbReference type="ARBA" id="ARBA00023235"/>
    </source>
</evidence>
<dbReference type="PANTHER" id="PTHR43588:SF1">
    <property type="entry name" value="COBALT-PRECORRIN-8 METHYLMUTASE"/>
    <property type="match status" value="1"/>
</dbReference>
<comment type="similarity">
    <text evidence="2">Belongs to the CobH/CbiC family.</text>
</comment>
<name>A0A1T5C973_9FIRM</name>
<keyword evidence="7" id="KW-1185">Reference proteome</keyword>
<feature type="domain" description="Cobalamin biosynthesis precorrin-8X methylmutase CobH/CbiC" evidence="5">
    <location>
        <begin position="9"/>
        <end position="208"/>
    </location>
</feature>
<dbReference type="Proteomes" id="UP000243406">
    <property type="component" value="Unassembled WGS sequence"/>
</dbReference>
<dbReference type="InterPro" id="IPR003722">
    <property type="entry name" value="Cbl_synth_CobH/CbiC"/>
</dbReference>
<proteinExistence type="inferred from homology"/>
<dbReference type="OrthoDB" id="9780708at2"/>